<dbReference type="InterPro" id="IPR041555">
    <property type="entry name" value="MG3"/>
</dbReference>
<feature type="signal peptide" evidence="11">
    <location>
        <begin position="1"/>
        <end position="23"/>
    </location>
</feature>
<dbReference type="Pfam" id="PF07703">
    <property type="entry name" value="A2M_BRD"/>
    <property type="match status" value="1"/>
</dbReference>
<dbReference type="PROSITE" id="PS50837">
    <property type="entry name" value="NACHT"/>
    <property type="match status" value="1"/>
</dbReference>
<dbReference type="Proteomes" id="UP000727407">
    <property type="component" value="Unassembled WGS sequence"/>
</dbReference>
<dbReference type="SUPFAM" id="SSF48239">
    <property type="entry name" value="Terpenoid cyclases/Protein prenyltransferases"/>
    <property type="match status" value="1"/>
</dbReference>
<dbReference type="InterPro" id="IPR007111">
    <property type="entry name" value="NACHT_NTPase"/>
</dbReference>
<proteinExistence type="inferred from homology"/>
<dbReference type="InterPro" id="IPR002890">
    <property type="entry name" value="MG2"/>
</dbReference>
<gene>
    <name evidence="13" type="ORF">DAT39_008323</name>
</gene>
<accession>A0A8J4TPJ4</accession>
<dbReference type="Pfam" id="PF01835">
    <property type="entry name" value="MG2"/>
    <property type="match status" value="1"/>
</dbReference>
<dbReference type="GO" id="GO:0004867">
    <property type="term" value="F:serine-type endopeptidase inhibitor activity"/>
    <property type="evidence" value="ECO:0007669"/>
    <property type="project" value="UniProtKB-KW"/>
</dbReference>
<dbReference type="InterPro" id="IPR047565">
    <property type="entry name" value="Alpha-macroglob_thiol-ester_cl"/>
</dbReference>
<dbReference type="SUPFAM" id="SSF52047">
    <property type="entry name" value="RNI-like"/>
    <property type="match status" value="1"/>
</dbReference>
<dbReference type="SUPFAM" id="SSF81296">
    <property type="entry name" value="E set domains"/>
    <property type="match status" value="1"/>
</dbReference>
<dbReference type="SUPFAM" id="SSF52540">
    <property type="entry name" value="P-loop containing nucleoside triphosphate hydrolases"/>
    <property type="match status" value="1"/>
</dbReference>
<evidence type="ECO:0000256" key="8">
    <source>
        <dbReference type="ARBA" id="ARBA00022900"/>
    </source>
</evidence>
<dbReference type="InterPro" id="IPR001599">
    <property type="entry name" value="Macroglobln_a2"/>
</dbReference>
<evidence type="ECO:0000313" key="14">
    <source>
        <dbReference type="Proteomes" id="UP000727407"/>
    </source>
</evidence>
<dbReference type="Pfam" id="PF13516">
    <property type="entry name" value="LRR_6"/>
    <property type="match status" value="2"/>
</dbReference>
<dbReference type="InterPro" id="IPR036595">
    <property type="entry name" value="A-macroglobulin_rcpt-bd_sf"/>
</dbReference>
<dbReference type="SMART" id="SM01361">
    <property type="entry name" value="A2M_recep"/>
    <property type="match status" value="1"/>
</dbReference>
<evidence type="ECO:0000256" key="7">
    <source>
        <dbReference type="ARBA" id="ARBA00022840"/>
    </source>
</evidence>
<dbReference type="Gene3D" id="2.20.130.20">
    <property type="match status" value="1"/>
</dbReference>
<dbReference type="Gene3D" id="2.60.120.1540">
    <property type="match status" value="1"/>
</dbReference>
<keyword evidence="5 11" id="KW-0732">Signal</keyword>
<keyword evidence="8" id="KW-0722">Serine protease inhibitor</keyword>
<dbReference type="InterPro" id="IPR027417">
    <property type="entry name" value="P-loop_NTPase"/>
</dbReference>
<dbReference type="FunFam" id="2.60.40.10:FF:000312">
    <property type="entry name" value="Alpha-2-macroglobulin like 1"/>
    <property type="match status" value="1"/>
</dbReference>
<dbReference type="FunFam" id="2.60.40.1930:FF:000001">
    <property type="entry name" value="CD109 isoform 3"/>
    <property type="match status" value="1"/>
</dbReference>
<dbReference type="Gene3D" id="3.40.50.300">
    <property type="entry name" value="P-loop containing nucleotide triphosphate hydrolases"/>
    <property type="match status" value="1"/>
</dbReference>
<keyword evidence="10" id="KW-0325">Glycoprotein</keyword>
<dbReference type="InterPro" id="IPR050473">
    <property type="entry name" value="A2M/Complement_sys"/>
</dbReference>
<dbReference type="Pfam" id="PF07677">
    <property type="entry name" value="A2M_recep"/>
    <property type="match status" value="1"/>
</dbReference>
<dbReference type="SMART" id="SM01419">
    <property type="entry name" value="Thiol-ester_cl"/>
    <property type="match status" value="1"/>
</dbReference>
<evidence type="ECO:0000256" key="9">
    <source>
        <dbReference type="ARBA" id="ARBA00023157"/>
    </source>
</evidence>
<dbReference type="Gene3D" id="2.60.40.690">
    <property type="entry name" value="Alpha-macroglobulin, receptor-binding domain"/>
    <property type="match status" value="1"/>
</dbReference>
<keyword evidence="7" id="KW-0067">ATP-binding</keyword>
<feature type="domain" description="NACHT" evidence="12">
    <location>
        <begin position="1496"/>
        <end position="1629"/>
    </location>
</feature>
<dbReference type="Pfam" id="PF07678">
    <property type="entry name" value="TED_complement"/>
    <property type="match status" value="1"/>
</dbReference>
<dbReference type="SMART" id="SM01359">
    <property type="entry name" value="A2M_N_2"/>
    <property type="match status" value="1"/>
</dbReference>
<dbReference type="InterPro" id="IPR009048">
    <property type="entry name" value="A-macroglobulin_rcpt-bd"/>
</dbReference>
<keyword evidence="4" id="KW-0646">Protease inhibitor</keyword>
<protein>
    <submittedName>
        <fullName evidence="13">Alpha-2-macroglobulin-like</fullName>
    </submittedName>
</protein>
<dbReference type="InterPro" id="IPR013783">
    <property type="entry name" value="Ig-like_fold"/>
</dbReference>
<dbReference type="Gene3D" id="3.80.10.10">
    <property type="entry name" value="Ribonuclease Inhibitor"/>
    <property type="match status" value="1"/>
</dbReference>
<dbReference type="Gene3D" id="2.60.40.10">
    <property type="entry name" value="Immunoglobulins"/>
    <property type="match status" value="1"/>
</dbReference>
<feature type="non-terminal residue" evidence="13">
    <location>
        <position position="1"/>
    </location>
</feature>
<evidence type="ECO:0000259" key="12">
    <source>
        <dbReference type="PROSITE" id="PS50837"/>
    </source>
</evidence>
<dbReference type="Gene3D" id="6.20.50.160">
    <property type="match status" value="1"/>
</dbReference>
<keyword evidence="6" id="KW-0547">Nucleotide-binding</keyword>
<dbReference type="InterPro" id="IPR011626">
    <property type="entry name" value="Alpha-macroglobulin_TED"/>
</dbReference>
<evidence type="ECO:0000256" key="1">
    <source>
        <dbReference type="ARBA" id="ARBA00004613"/>
    </source>
</evidence>
<dbReference type="Gene3D" id="2.60.40.1930">
    <property type="match status" value="2"/>
</dbReference>
<dbReference type="PANTHER" id="PTHR11412:SF150">
    <property type="entry name" value="ALPHA-2-MACROGLOBULIN-RELATED"/>
    <property type="match status" value="1"/>
</dbReference>
<feature type="chain" id="PRO_5035149292" evidence="11">
    <location>
        <begin position="24"/>
        <end position="2209"/>
    </location>
</feature>
<dbReference type="OrthoDB" id="9998011at2759"/>
<dbReference type="SMART" id="SM00368">
    <property type="entry name" value="LRR_RI"/>
    <property type="match status" value="4"/>
</dbReference>
<sequence length="2209" mass="246796">MVMKKVHIRKWLLACFLFVSAYGQTSGPYFMVTFPAVIESGSEATLCVNILKPNETLQMDIYLIYMNQNRTLLQETLEKETHRCIKFKAPQVERESVQEIKVQVKGKSFDLTEKAKVIFKSYDALTFIQTDKPIYKPGQTVNFRIVTMDSNLIPLEQKYSKVTVKDNHQNRIGQWTNVSSAGLILQLSHELNAEAPEGLYQLVADTGHRLITHNFKVEKYVLPKFEITIKAPEVHSVGEEELKLEVCGKYTYGQPVPGAALVQVCRKFRRNYFQYEDTSMISPCLVKTVEMSQMGCASLILSVSTFMNSKFEHNFEDSLNATVTLTEEGTEFSLVKSVIIALNYQIGKVELVDLPKTFERGGVINGSIKVTTFSGTPIPNKRVYLLEENQWPLKLLFNLITNSNGLVNFLIASPEDPITEIRLRASVYSEGKQHSYKTPFFTNANAKIQLLQPATPYSPIFSQLSIESSEEPFKCDVEIPITVNCYIVGETTANYSIDLTYMVLSKGVIVHHGHEKVEVKDSSGVRKGTFSFKLPVVAELAPVVQVLAYAVLPSVNVIAARKNYDVEKCFRNQVSLQFSPSKAVPGEKNTLELSALPGSLCGLSVVDQSVFILESQNRLTANKIFELLPVKTVTNYPHELEDEHDCLYVGLQQDNGQVDHAYSTLKGVGMNMITNLADHRCLRYYHWDYFLYNEDDDFEYEFYADLEVASAVDEPLSTVRKFFPETWIWQLSEVRDSGSVQLPVTVPDTITTWETEAFCVSSKGLGLAPPVQFTVFQPFFLELSLPYSIIRGEVFELKATVFNYLSKCIMVKVTSAPSSDYTLKPSSDGVYSSCLCENGRKTFKWTLIPTVLGVLNVTVSAEAEQSQTVCDNEVVSVPERGRIDTVTRSLIVQAEGTEQMKSWSWLLCPQGNSLSEDLKLILPENVVEGSERASVSVLGDILGCALKNLDGLLKMPYGCGEQNSALLAPNIYILQYLENTEQLTAAIREKATGFLKSGYQRQLNYKHGNGAYSTFGSGEENTWLTAFVLRIFGKAQRYIFIDPEILNSAKQWLISTQRSDGCFIQQGTLFHNGMKGGVNDDVTITAYITLSLLELGITVQDPVVNKGLSCLKSSIGNLKNTYTTALLAYTFSLARENDIREQLLKKLDNLAIRADARLHWSQSASDDSASLSVEISSYVLLAFLTAGQLTTADLGYANRIVSWLVQQQNPYGGFSSTQDTVVALQALALYSTKVFGSDGSSTVTVKSVGGDNHTFNVNQNNRLLYQEASLQDIPGKYSIEVKGSTCVSVQAALFYNIPTPSETSSLSIKATTCRKSLRETLFLKFTVTYSGPFKNTNMIIVDIKLLSGFTADLDELKKGMLVKRVDSKNDHVIMYIEVLQRNVPISYELQIKQALHVKNLRPAVMKVYDYYQTNPIEVHKQKLALWFSHLPREEKQFGGYFSPETMHVEPLILEKAPEEGKGLSMNPFQGNDSMRNSVTAEQLFDQKHNIEEGQGLNVLLYGAVGTGKSTVVRKLVLDWCAGLALSQFKLVVPFSCEDLSQLSKAASLRDLVGRKYVHLRKTPFLSGDSNQASEVLFIFNGMEKMKLDFRIATTELCSDPNEALPPGAVVVNLLRKYLLPEASILVTTRLSAVDHVPKKYVQRFAQICGFNDPDRQRSYFTSRLLQQSGEKPGKEAESLIEMLYLNLQRESQLAAACFLPSYCWLTCATLHFLHFTDAKAPIRTLTGIYTSFLRLNFGGEVLTIGRDQSAADDENSLMLYVVRTVGKLAFDGVSSKRTSFSETDLEQWVGGKTKTDEELQQLAVFRTDVLDFFLVPCVEHGRKRTESDEKRYVFAVPAMQEYLAALYVVLGENKTALEKVTKEVSSALGQAGEDLTALIAILSKFLPLRVFALFNLVKLFPKFSDRVTNLSKGRIANTMAAEMFRSEDSYNEDVLDQVEQSLLGVQGPQPEQKDDTRSFELYPIFMGGLLHYGNRRLLEQLGCDIKSTTVAQITRSLKKQLIKESRKQQPPEELMDLLVLLYELQNPRLTAEVLQSVKIINLSNVRMTPLKCFVLSSVLNCLPPVSVLNELNLSSCHVTPELLQILYPAFKNTRGLNLQFNELDPESCMLLRDLLLKSNCKINSLQLCDNSLTDRGISYLLEALSGNQSLQKLSLMHTGIGDSAASEIAAKLALHGGLQELNVAYNNIGDDAALELVDACREHPTIHTL</sequence>
<keyword evidence="9" id="KW-1015">Disulfide bond</keyword>
<evidence type="ECO:0000313" key="13">
    <source>
        <dbReference type="EMBL" id="KAF5901961.1"/>
    </source>
</evidence>
<dbReference type="InterPro" id="IPR032675">
    <property type="entry name" value="LRR_dom_sf"/>
</dbReference>
<dbReference type="Pfam" id="PF05729">
    <property type="entry name" value="NACHT"/>
    <property type="match status" value="1"/>
</dbReference>
<evidence type="ECO:0000256" key="2">
    <source>
        <dbReference type="ARBA" id="ARBA00010952"/>
    </source>
</evidence>
<comment type="similarity">
    <text evidence="2">Belongs to the protease inhibitor I39 (alpha-2-macroglobulin) family.</text>
</comment>
<keyword evidence="3" id="KW-0964">Secreted</keyword>
<evidence type="ECO:0000256" key="6">
    <source>
        <dbReference type="ARBA" id="ARBA00022741"/>
    </source>
</evidence>
<evidence type="ECO:0000256" key="10">
    <source>
        <dbReference type="ARBA" id="ARBA00023180"/>
    </source>
</evidence>
<dbReference type="Pfam" id="PF17791">
    <property type="entry name" value="MG3"/>
    <property type="match status" value="1"/>
</dbReference>
<dbReference type="FunFam" id="1.50.10.20:FF:000001">
    <property type="entry name" value="CD109 isoform 1"/>
    <property type="match status" value="1"/>
</dbReference>
<dbReference type="GO" id="GO:0005524">
    <property type="term" value="F:ATP binding"/>
    <property type="evidence" value="ECO:0007669"/>
    <property type="project" value="UniProtKB-KW"/>
</dbReference>
<evidence type="ECO:0000256" key="11">
    <source>
        <dbReference type="SAM" id="SignalP"/>
    </source>
</evidence>
<dbReference type="SUPFAM" id="SSF49410">
    <property type="entry name" value="Alpha-macroglobulin receptor domain"/>
    <property type="match status" value="1"/>
</dbReference>
<dbReference type="InterPro" id="IPR011625">
    <property type="entry name" value="A2M_N_BRD"/>
</dbReference>
<dbReference type="GO" id="GO:0005615">
    <property type="term" value="C:extracellular space"/>
    <property type="evidence" value="ECO:0007669"/>
    <property type="project" value="InterPro"/>
</dbReference>
<dbReference type="Gene3D" id="2.60.40.1940">
    <property type="match status" value="1"/>
</dbReference>
<comment type="subcellular location">
    <subcellularLocation>
        <location evidence="1">Secreted</location>
    </subcellularLocation>
</comment>
<dbReference type="CDD" id="cd02897">
    <property type="entry name" value="A2M_2"/>
    <property type="match status" value="1"/>
</dbReference>
<dbReference type="InterPro" id="IPR008930">
    <property type="entry name" value="Terpenoid_cyclase/PrenylTrfase"/>
</dbReference>
<dbReference type="EMBL" id="QNUK01000100">
    <property type="protein sequence ID" value="KAF5901961.1"/>
    <property type="molecule type" value="Genomic_DNA"/>
</dbReference>
<dbReference type="InterPro" id="IPR014756">
    <property type="entry name" value="Ig_E-set"/>
</dbReference>
<organism evidence="13 14">
    <name type="scientific">Clarias magur</name>
    <name type="common">Asian catfish</name>
    <name type="synonym">Macropteronotus magur</name>
    <dbReference type="NCBI Taxonomy" id="1594786"/>
    <lineage>
        <taxon>Eukaryota</taxon>
        <taxon>Metazoa</taxon>
        <taxon>Chordata</taxon>
        <taxon>Craniata</taxon>
        <taxon>Vertebrata</taxon>
        <taxon>Euteleostomi</taxon>
        <taxon>Actinopterygii</taxon>
        <taxon>Neopterygii</taxon>
        <taxon>Teleostei</taxon>
        <taxon>Ostariophysi</taxon>
        <taxon>Siluriformes</taxon>
        <taxon>Clariidae</taxon>
        <taxon>Clarias</taxon>
    </lineage>
</organism>
<dbReference type="PANTHER" id="PTHR11412">
    <property type="entry name" value="MACROGLOBULIN / COMPLEMENT"/>
    <property type="match status" value="1"/>
</dbReference>
<keyword evidence="14" id="KW-1185">Reference proteome</keyword>
<evidence type="ECO:0000256" key="3">
    <source>
        <dbReference type="ARBA" id="ARBA00022525"/>
    </source>
</evidence>
<reference evidence="13" key="1">
    <citation type="submission" date="2020-07" db="EMBL/GenBank/DDBJ databases">
        <title>Clarias magur genome sequencing, assembly and annotation.</title>
        <authorList>
            <person name="Kushwaha B."/>
            <person name="Kumar R."/>
            <person name="Das P."/>
            <person name="Joshi C.G."/>
            <person name="Kumar D."/>
            <person name="Nagpure N.S."/>
            <person name="Pandey M."/>
            <person name="Agarwal S."/>
            <person name="Srivastava S."/>
            <person name="Singh M."/>
            <person name="Sahoo L."/>
            <person name="Jayasankar P."/>
            <person name="Meher P.K."/>
            <person name="Koringa P.G."/>
            <person name="Iquebal M.A."/>
            <person name="Das S.P."/>
            <person name="Bit A."/>
            <person name="Patnaik S."/>
            <person name="Patel N."/>
            <person name="Shah T.M."/>
            <person name="Hinsu A."/>
            <person name="Jena J.K."/>
        </authorList>
    </citation>
    <scope>NUCLEOTIDE SEQUENCE</scope>
    <source>
        <strain evidence="13">CIFAMagur01</strain>
        <tissue evidence="13">Testis</tissue>
    </source>
</reference>
<dbReference type="InterPro" id="IPR041813">
    <property type="entry name" value="A2M_TED"/>
</dbReference>
<comment type="caution">
    <text evidence="13">The sequence shown here is derived from an EMBL/GenBank/DDBJ whole genome shotgun (WGS) entry which is preliminary data.</text>
</comment>
<dbReference type="Gene3D" id="1.50.10.20">
    <property type="match status" value="1"/>
</dbReference>
<name>A0A8J4TPJ4_CLAMG</name>
<dbReference type="InterPro" id="IPR001611">
    <property type="entry name" value="Leu-rich_rpt"/>
</dbReference>
<evidence type="ECO:0000256" key="4">
    <source>
        <dbReference type="ARBA" id="ARBA00022690"/>
    </source>
</evidence>
<dbReference type="SMART" id="SM01360">
    <property type="entry name" value="A2M"/>
    <property type="match status" value="1"/>
</dbReference>
<dbReference type="GO" id="GO:0007399">
    <property type="term" value="P:nervous system development"/>
    <property type="evidence" value="ECO:0007669"/>
    <property type="project" value="UniProtKB-ARBA"/>
</dbReference>
<dbReference type="Pfam" id="PF00207">
    <property type="entry name" value="A2M"/>
    <property type="match status" value="1"/>
</dbReference>
<evidence type="ECO:0000256" key="5">
    <source>
        <dbReference type="ARBA" id="ARBA00022729"/>
    </source>
</evidence>